<protein>
    <submittedName>
        <fullName evidence="2">Uncharacterized protein</fullName>
    </submittedName>
</protein>
<evidence type="ECO:0000256" key="1">
    <source>
        <dbReference type="SAM" id="MobiDB-lite"/>
    </source>
</evidence>
<reference evidence="2 3" key="1">
    <citation type="journal article" date="2024" name="G3 (Bethesda)">
        <title>Genome assembly of Hibiscus sabdariffa L. provides insights into metabolisms of medicinal natural products.</title>
        <authorList>
            <person name="Kim T."/>
        </authorList>
    </citation>
    <scope>NUCLEOTIDE SEQUENCE [LARGE SCALE GENOMIC DNA]</scope>
    <source>
        <strain evidence="2">TK-2024</strain>
        <tissue evidence="2">Old leaves</tissue>
    </source>
</reference>
<feature type="region of interest" description="Disordered" evidence="1">
    <location>
        <begin position="778"/>
        <end position="816"/>
    </location>
</feature>
<sequence>MEILVEEWLGGVWRRCWWRYRRKEAQNSSFMSFRGWLWRFPRGLTAESMGRGEAAGEAVGRPDISCMLRMERSCMWDYSCDEWGPQGRYSPGLLCNGRHSLGCVCWQVKICCFFRSEVWESIRCVLDRRILVSTERFEFGGSKRSVLVSRILGLIRSVLVRRILGPIRSILIRRILRSIRSILVKRILGLIRGVLGSYSGELKRCVLRIVTVQVVGRRVKRRVWDYYLLVLSRWSSGLEVWVLVRRTLVFVSMIGAKLGLELYFMRPLFLEVLLKSWGCVDPQEIMVDSFRARPGDRMFGVILVGRWMYNREDSKSGLFFVFVQRELVRRGWLVEGYVVVCCSWVDDMVAGMRVGSPQKNTRKRVGGMLTEGWLWWLEWNVFLEVWTALWWRFWRKFVQTLRSGDFEWWLWRFSRGSIVESRGREEANGEVVDKSALKCLTGVVGVRTWGYLRECLGPKRQLSSGIVVQRGTFPRVCARIGGATRIWPSGKSRRLFCLMIRYVCGCRVIGLKRSALGERIQVSIRGALDNQSQGLIRCVWGGRFQRLEWGKLGGYYCVMKWCGLKSVDIGRMKRCVLIVDGRGMKRCVDESPMAVLKRGAFGVYQTRAIRYVFGVHQVRLLRCVFGDYQTRATRCIFGVDLLRGIRCIFGNSQLREIRCVFVSKYCLTDGCILVTDSTFRAQLGIIWCFQSKFGSEYPSMAEEVAKLMSNLNFSEEEMIEMELVEGIGQEQQAETRKWVVAKLFTMRKFGEWLRVSLIRKRNGFQGLKRQGIVYTDKEMGGFGRGKQPEGNMPTGPRGGGRGQQGNGAFIRPRGPKRVLQGKYEVCTPVGTKKARSASSSLVVEDDGNLEVMSPLKTTSTVEAVEQPRREP</sequence>
<gene>
    <name evidence="2" type="ORF">V6N12_013790</name>
</gene>
<name>A0ABR2CV91_9ROSI</name>
<feature type="compositionally biased region" description="Gly residues" evidence="1">
    <location>
        <begin position="796"/>
        <end position="805"/>
    </location>
</feature>
<comment type="caution">
    <text evidence="2">The sequence shown here is derived from an EMBL/GenBank/DDBJ whole genome shotgun (WGS) entry which is preliminary data.</text>
</comment>
<keyword evidence="3" id="KW-1185">Reference proteome</keyword>
<dbReference type="EMBL" id="JBBPBM010000042">
    <property type="protein sequence ID" value="KAK8523705.1"/>
    <property type="molecule type" value="Genomic_DNA"/>
</dbReference>
<organism evidence="2 3">
    <name type="scientific">Hibiscus sabdariffa</name>
    <name type="common">roselle</name>
    <dbReference type="NCBI Taxonomy" id="183260"/>
    <lineage>
        <taxon>Eukaryota</taxon>
        <taxon>Viridiplantae</taxon>
        <taxon>Streptophyta</taxon>
        <taxon>Embryophyta</taxon>
        <taxon>Tracheophyta</taxon>
        <taxon>Spermatophyta</taxon>
        <taxon>Magnoliopsida</taxon>
        <taxon>eudicotyledons</taxon>
        <taxon>Gunneridae</taxon>
        <taxon>Pentapetalae</taxon>
        <taxon>rosids</taxon>
        <taxon>malvids</taxon>
        <taxon>Malvales</taxon>
        <taxon>Malvaceae</taxon>
        <taxon>Malvoideae</taxon>
        <taxon>Hibiscus</taxon>
    </lineage>
</organism>
<accession>A0ABR2CV91</accession>
<feature type="region of interest" description="Disordered" evidence="1">
    <location>
        <begin position="833"/>
        <end position="871"/>
    </location>
</feature>
<dbReference type="Proteomes" id="UP001472677">
    <property type="component" value="Unassembled WGS sequence"/>
</dbReference>
<proteinExistence type="predicted"/>
<evidence type="ECO:0000313" key="3">
    <source>
        <dbReference type="Proteomes" id="UP001472677"/>
    </source>
</evidence>
<evidence type="ECO:0000313" key="2">
    <source>
        <dbReference type="EMBL" id="KAK8523705.1"/>
    </source>
</evidence>